<accession>A0ABU2KHY4</accession>
<keyword evidence="5" id="KW-1185">Reference proteome</keyword>
<comment type="caution">
    <text evidence="4">The sequence shown here is derived from an EMBL/GenBank/DDBJ whole genome shotgun (WGS) entry which is preliminary data.</text>
</comment>
<reference evidence="5" key="1">
    <citation type="submission" date="2023-07" db="EMBL/GenBank/DDBJ databases">
        <title>Isolating and identifying novel microbial strains from the Mariana Trench.</title>
        <authorList>
            <person name="Fu H."/>
        </authorList>
    </citation>
    <scope>NUCLEOTIDE SEQUENCE [LARGE SCALE GENOMIC DNA]</scope>
    <source>
        <strain evidence="5">T-y2</strain>
    </source>
</reference>
<dbReference type="RefSeq" id="WP_311401232.1">
    <property type="nucleotide sequence ID" value="NZ_JAVRBG010000005.1"/>
</dbReference>
<feature type="chain" id="PRO_5045291807" evidence="2">
    <location>
        <begin position="21"/>
        <end position="205"/>
    </location>
</feature>
<proteinExistence type="predicted"/>
<evidence type="ECO:0000313" key="5">
    <source>
        <dbReference type="Proteomes" id="UP001182991"/>
    </source>
</evidence>
<dbReference type="PANTHER" id="PTHR48081">
    <property type="entry name" value="AB HYDROLASE SUPERFAMILY PROTEIN C4A8.06C"/>
    <property type="match status" value="1"/>
</dbReference>
<feature type="domain" description="BD-FAE-like" evidence="3">
    <location>
        <begin position="37"/>
        <end position="201"/>
    </location>
</feature>
<dbReference type="Gene3D" id="3.40.50.1820">
    <property type="entry name" value="alpha/beta hydrolase"/>
    <property type="match status" value="1"/>
</dbReference>
<dbReference type="PROSITE" id="PS51257">
    <property type="entry name" value="PROKAR_LIPOPROTEIN"/>
    <property type="match status" value="1"/>
</dbReference>
<dbReference type="InterPro" id="IPR050300">
    <property type="entry name" value="GDXG_lipolytic_enzyme"/>
</dbReference>
<dbReference type="PANTHER" id="PTHR48081:SF33">
    <property type="entry name" value="KYNURENINE FORMAMIDASE"/>
    <property type="match status" value="1"/>
</dbReference>
<protein>
    <submittedName>
        <fullName evidence="4">Alpha/beta hydrolase</fullName>
    </submittedName>
</protein>
<keyword evidence="1 4" id="KW-0378">Hydrolase</keyword>
<dbReference type="SUPFAM" id="SSF53474">
    <property type="entry name" value="alpha/beta-Hydrolases"/>
    <property type="match status" value="1"/>
</dbReference>
<dbReference type="Pfam" id="PF20434">
    <property type="entry name" value="BD-FAE"/>
    <property type="match status" value="1"/>
</dbReference>
<name>A0ABU2KHY4_9FLAO</name>
<evidence type="ECO:0000256" key="1">
    <source>
        <dbReference type="ARBA" id="ARBA00022801"/>
    </source>
</evidence>
<dbReference type="Proteomes" id="UP001182991">
    <property type="component" value="Unassembled WGS sequence"/>
</dbReference>
<evidence type="ECO:0000313" key="4">
    <source>
        <dbReference type="EMBL" id="MDT0294278.1"/>
    </source>
</evidence>
<sequence>MRIFLILLSISLLFSSCAVKKHKDIPYTTAPKELTSNIFVPKKKTKPLPVLLFVHGGNWDSGKKETYGFLGRNFAKKGVVTVISEYTLSPEADYRQMTQDIAKSILWIKNNIKNYGGDPQQIYVKGHSAGGHLVALATMDSSHGIDKKDIAGIILNDAAGLDMYSYLQKFPPTSENHYLSTWTKNPDTWKKASPITYIDEKHLWF</sequence>
<dbReference type="GO" id="GO:0016787">
    <property type="term" value="F:hydrolase activity"/>
    <property type="evidence" value="ECO:0007669"/>
    <property type="project" value="UniProtKB-KW"/>
</dbReference>
<evidence type="ECO:0000256" key="2">
    <source>
        <dbReference type="SAM" id="SignalP"/>
    </source>
</evidence>
<dbReference type="InterPro" id="IPR049492">
    <property type="entry name" value="BD-FAE-like_dom"/>
</dbReference>
<organism evidence="4 5">
    <name type="scientific">Mesonia ostreae</name>
    <dbReference type="NCBI Taxonomy" id="861110"/>
    <lineage>
        <taxon>Bacteria</taxon>
        <taxon>Pseudomonadati</taxon>
        <taxon>Bacteroidota</taxon>
        <taxon>Flavobacteriia</taxon>
        <taxon>Flavobacteriales</taxon>
        <taxon>Flavobacteriaceae</taxon>
        <taxon>Mesonia</taxon>
    </lineage>
</organism>
<feature type="signal peptide" evidence="2">
    <location>
        <begin position="1"/>
        <end position="20"/>
    </location>
</feature>
<keyword evidence="2" id="KW-0732">Signal</keyword>
<dbReference type="EMBL" id="JAVRBG010000005">
    <property type="protein sequence ID" value="MDT0294278.1"/>
    <property type="molecule type" value="Genomic_DNA"/>
</dbReference>
<evidence type="ECO:0000259" key="3">
    <source>
        <dbReference type="Pfam" id="PF20434"/>
    </source>
</evidence>
<gene>
    <name evidence="4" type="ORF">RLT85_06495</name>
</gene>
<dbReference type="InterPro" id="IPR029058">
    <property type="entry name" value="AB_hydrolase_fold"/>
</dbReference>